<keyword evidence="3" id="KW-1185">Reference proteome</keyword>
<gene>
    <name evidence="2" type="ORF">ZIOFF_055455</name>
</gene>
<evidence type="ECO:0000313" key="2">
    <source>
        <dbReference type="EMBL" id="KAG6486874.1"/>
    </source>
</evidence>
<dbReference type="EMBL" id="JACMSC010000015">
    <property type="protein sequence ID" value="KAG6486874.1"/>
    <property type="molecule type" value="Genomic_DNA"/>
</dbReference>
<evidence type="ECO:0000256" key="1">
    <source>
        <dbReference type="SAM" id="SignalP"/>
    </source>
</evidence>
<sequence>MLYKADLFHTLQKFCLFWINFLMSVLCKSPAKYNLHLEIFLENKNLCCCFGNCLMRKLFLMAEECPCEMPYDAWPQMKQCSLKQPLDLQPDDNSDANANVANGSLEWMELLPDEEDLGTQLDEDVEDLNCYEYLKGSISVTSNRPELKIEFVK</sequence>
<protein>
    <submittedName>
        <fullName evidence="2">Uncharacterized protein</fullName>
    </submittedName>
</protein>
<keyword evidence="1" id="KW-0732">Signal</keyword>
<evidence type="ECO:0000313" key="3">
    <source>
        <dbReference type="Proteomes" id="UP000734854"/>
    </source>
</evidence>
<comment type="caution">
    <text evidence="2">The sequence shown here is derived from an EMBL/GenBank/DDBJ whole genome shotgun (WGS) entry which is preliminary data.</text>
</comment>
<name>A0A8J5KQ00_ZINOF</name>
<feature type="chain" id="PRO_5035226525" evidence="1">
    <location>
        <begin position="28"/>
        <end position="153"/>
    </location>
</feature>
<dbReference type="AlphaFoldDB" id="A0A8J5KQ00"/>
<dbReference type="Proteomes" id="UP000734854">
    <property type="component" value="Unassembled WGS sequence"/>
</dbReference>
<feature type="signal peptide" evidence="1">
    <location>
        <begin position="1"/>
        <end position="27"/>
    </location>
</feature>
<proteinExistence type="predicted"/>
<reference evidence="2 3" key="1">
    <citation type="submission" date="2020-08" db="EMBL/GenBank/DDBJ databases">
        <title>Plant Genome Project.</title>
        <authorList>
            <person name="Zhang R.-G."/>
        </authorList>
    </citation>
    <scope>NUCLEOTIDE SEQUENCE [LARGE SCALE GENOMIC DNA]</scope>
    <source>
        <tissue evidence="2">Rhizome</tissue>
    </source>
</reference>
<accession>A0A8J5KQ00</accession>
<organism evidence="2 3">
    <name type="scientific">Zingiber officinale</name>
    <name type="common">Ginger</name>
    <name type="synonym">Amomum zingiber</name>
    <dbReference type="NCBI Taxonomy" id="94328"/>
    <lineage>
        <taxon>Eukaryota</taxon>
        <taxon>Viridiplantae</taxon>
        <taxon>Streptophyta</taxon>
        <taxon>Embryophyta</taxon>
        <taxon>Tracheophyta</taxon>
        <taxon>Spermatophyta</taxon>
        <taxon>Magnoliopsida</taxon>
        <taxon>Liliopsida</taxon>
        <taxon>Zingiberales</taxon>
        <taxon>Zingiberaceae</taxon>
        <taxon>Zingiber</taxon>
    </lineage>
</organism>